<keyword evidence="2" id="KW-0408">Iron</keyword>
<protein>
    <submittedName>
        <fullName evidence="3">Cytochrome P450</fullName>
    </submittedName>
</protein>
<dbReference type="STRING" id="44941.A0A397W6J4"/>
<dbReference type="GO" id="GO:0004497">
    <property type="term" value="F:monooxygenase activity"/>
    <property type="evidence" value="ECO:0007669"/>
    <property type="project" value="InterPro"/>
</dbReference>
<dbReference type="SUPFAM" id="SSF48264">
    <property type="entry name" value="Cytochrome P450"/>
    <property type="match status" value="1"/>
</dbReference>
<comment type="caution">
    <text evidence="3">The sequence shown here is derived from an EMBL/GenBank/DDBJ whole genome shotgun (WGS) entry which is preliminary data.</text>
</comment>
<dbReference type="PRINTS" id="PR00385">
    <property type="entry name" value="P450"/>
</dbReference>
<evidence type="ECO:0000256" key="1">
    <source>
        <dbReference type="ARBA" id="ARBA00010617"/>
    </source>
</evidence>
<keyword evidence="2" id="KW-0479">Metal-binding</keyword>
<comment type="similarity">
    <text evidence="1">Belongs to the cytochrome P450 family.</text>
</comment>
<dbReference type="Gene3D" id="1.10.630.10">
    <property type="entry name" value="Cytochrome P450"/>
    <property type="match status" value="1"/>
</dbReference>
<feature type="binding site" description="axial binding residue" evidence="2">
    <location>
        <position position="411"/>
    </location>
    <ligand>
        <name>heme</name>
        <dbReference type="ChEBI" id="CHEBI:30413"/>
    </ligand>
    <ligandPart>
        <name>Fe</name>
        <dbReference type="ChEBI" id="CHEBI:18248"/>
    </ligandPart>
</feature>
<dbReference type="InterPro" id="IPR002401">
    <property type="entry name" value="Cyt_P450_E_grp-I"/>
</dbReference>
<dbReference type="PANTHER" id="PTHR24305">
    <property type="entry name" value="CYTOCHROME P450"/>
    <property type="match status" value="1"/>
</dbReference>
<dbReference type="PRINTS" id="PR00463">
    <property type="entry name" value="EP450I"/>
</dbReference>
<keyword evidence="4" id="KW-1185">Reference proteome</keyword>
<evidence type="ECO:0000313" key="4">
    <source>
        <dbReference type="Proteomes" id="UP000266673"/>
    </source>
</evidence>
<dbReference type="PANTHER" id="PTHR24305:SF166">
    <property type="entry name" value="CYTOCHROME P450 12A4, MITOCHONDRIAL-RELATED"/>
    <property type="match status" value="1"/>
</dbReference>
<dbReference type="GO" id="GO:0005506">
    <property type="term" value="F:iron ion binding"/>
    <property type="evidence" value="ECO:0007669"/>
    <property type="project" value="InterPro"/>
</dbReference>
<accession>A0A397W6J4</accession>
<dbReference type="GO" id="GO:0016705">
    <property type="term" value="F:oxidoreductase activity, acting on paired donors, with incorporation or reduction of molecular oxygen"/>
    <property type="evidence" value="ECO:0007669"/>
    <property type="project" value="InterPro"/>
</dbReference>
<name>A0A397W6J4_9GLOM</name>
<dbReference type="OrthoDB" id="1470350at2759"/>
<evidence type="ECO:0000313" key="3">
    <source>
        <dbReference type="EMBL" id="RIB29632.1"/>
    </source>
</evidence>
<keyword evidence="2" id="KW-0349">Heme</keyword>
<proteinExistence type="inferred from homology"/>
<dbReference type="Pfam" id="PF00067">
    <property type="entry name" value="p450"/>
    <property type="match status" value="1"/>
</dbReference>
<dbReference type="InterPro" id="IPR050121">
    <property type="entry name" value="Cytochrome_P450_monoxygenase"/>
</dbReference>
<dbReference type="GO" id="GO:0020037">
    <property type="term" value="F:heme binding"/>
    <property type="evidence" value="ECO:0007669"/>
    <property type="project" value="InterPro"/>
</dbReference>
<dbReference type="InterPro" id="IPR001128">
    <property type="entry name" value="Cyt_P450"/>
</dbReference>
<dbReference type="EMBL" id="QKWP01000033">
    <property type="protein sequence ID" value="RIB29632.1"/>
    <property type="molecule type" value="Genomic_DNA"/>
</dbReference>
<comment type="cofactor">
    <cofactor evidence="2">
        <name>heme</name>
        <dbReference type="ChEBI" id="CHEBI:30413"/>
    </cofactor>
</comment>
<evidence type="ECO:0000256" key="2">
    <source>
        <dbReference type="PIRSR" id="PIRSR602401-1"/>
    </source>
</evidence>
<organism evidence="3 4">
    <name type="scientific">Gigaspora rosea</name>
    <dbReference type="NCBI Taxonomy" id="44941"/>
    <lineage>
        <taxon>Eukaryota</taxon>
        <taxon>Fungi</taxon>
        <taxon>Fungi incertae sedis</taxon>
        <taxon>Mucoromycota</taxon>
        <taxon>Glomeromycotina</taxon>
        <taxon>Glomeromycetes</taxon>
        <taxon>Diversisporales</taxon>
        <taxon>Gigasporaceae</taxon>
        <taxon>Gigaspora</taxon>
    </lineage>
</organism>
<gene>
    <name evidence="3" type="ORF">C2G38_2136766</name>
</gene>
<reference evidence="3 4" key="1">
    <citation type="submission" date="2018-06" db="EMBL/GenBank/DDBJ databases">
        <title>Comparative genomics reveals the genomic features of Rhizophagus irregularis, R. cerebriforme, R. diaphanum and Gigaspora rosea, and their symbiotic lifestyle signature.</title>
        <authorList>
            <person name="Morin E."/>
            <person name="San Clemente H."/>
            <person name="Chen E.C.H."/>
            <person name="De La Providencia I."/>
            <person name="Hainaut M."/>
            <person name="Kuo A."/>
            <person name="Kohler A."/>
            <person name="Murat C."/>
            <person name="Tang N."/>
            <person name="Roy S."/>
            <person name="Loubradou J."/>
            <person name="Henrissat B."/>
            <person name="Grigoriev I.V."/>
            <person name="Corradi N."/>
            <person name="Roux C."/>
            <person name="Martin F.M."/>
        </authorList>
    </citation>
    <scope>NUCLEOTIDE SEQUENCE [LARGE SCALE GENOMIC DNA]</scope>
    <source>
        <strain evidence="3 4">DAOM 194757</strain>
    </source>
</reference>
<dbReference type="InterPro" id="IPR036396">
    <property type="entry name" value="Cyt_P450_sf"/>
</dbReference>
<dbReference type="Proteomes" id="UP000266673">
    <property type="component" value="Unassembled WGS sequence"/>
</dbReference>
<sequence length="465" mass="53823">MIGIRMIIINRAEHADKFISPSTTPSDMTPSDMKHLMRTDNKGLLSFFDLENKGVAFNHSHIHWKLNRQLYTRAMKAITNSEKTCRMLNDLFNEMMAYWIYLKNPNDNSTIIDAVAWMVRFSNDFISAVVIGDRSFAIEAHYHKLKNHDMSKEMSDSEHVAECITNFVNDNQTIFMPKILRFFPVVRDRVKSLKHTCDFTYNILVEKIRKRRKVIEKTVNSSNFDSKQLGNDLMTYLIIANTPYETGSLKSVDPSLLRPMTDDEVRGPLFDSLLGSDTIANTLSFVLYYISRHPNVKEKLLEEIRTVFKDDMNRPATLDDLNKLRYCEAIIKETTRIRPTAGMISRVTSQPDEIAGYNWPSGVFFNMYVRGINNNPLYWKDPDKFMPERFYGSQNNQKYAFTMFGGGFRMCIGRNLAMLQMKLLLALLYRKVDIELVDMKASLNLRTSATTVCINLPMKVIHKNL</sequence>
<dbReference type="AlphaFoldDB" id="A0A397W6J4"/>